<accession>A0ABD6CER7</accession>
<sequence length="116" mass="13129">MSVPDDIDERIENRLMSHGIYVTDFARDADAVEITYETVHGTEGVPHRDIGRVVNVLREFREEGWEAVDVHGIVKNLDGEPLGSWDADAAWFRDLAADDITETEFSQRVLDTIEEA</sequence>
<name>A0ABD6CER7_9EURY</name>
<reference evidence="2 3" key="1">
    <citation type="journal article" date="2019" name="Int. J. Syst. Evol. Microbiol.">
        <title>The Global Catalogue of Microorganisms (GCM) 10K type strain sequencing project: providing services to taxonomists for standard genome sequencing and annotation.</title>
        <authorList>
            <consortium name="The Broad Institute Genomics Platform"/>
            <consortium name="The Broad Institute Genome Sequencing Center for Infectious Disease"/>
            <person name="Wu L."/>
            <person name="Ma J."/>
        </authorList>
    </citation>
    <scope>NUCLEOTIDE SEQUENCE [LARGE SCALE GENOMIC DNA]</scope>
    <source>
        <strain evidence="2 3">CGMCC 1.12125</strain>
    </source>
</reference>
<feature type="domain" description="DUF8159" evidence="1">
    <location>
        <begin position="1"/>
        <end position="115"/>
    </location>
</feature>
<evidence type="ECO:0000313" key="3">
    <source>
        <dbReference type="Proteomes" id="UP001597119"/>
    </source>
</evidence>
<comment type="caution">
    <text evidence="2">The sequence shown here is derived from an EMBL/GenBank/DDBJ whole genome shotgun (WGS) entry which is preliminary data.</text>
</comment>
<dbReference type="AlphaFoldDB" id="A0ABD6CER7"/>
<dbReference type="EMBL" id="JBHUDJ010000006">
    <property type="protein sequence ID" value="MFD1587712.1"/>
    <property type="molecule type" value="Genomic_DNA"/>
</dbReference>
<dbReference type="Pfam" id="PF26490">
    <property type="entry name" value="DUF8159"/>
    <property type="match status" value="1"/>
</dbReference>
<gene>
    <name evidence="2" type="ORF">ACFR9U_12020</name>
</gene>
<dbReference type="InterPro" id="IPR058473">
    <property type="entry name" value="DUF8159"/>
</dbReference>
<dbReference type="Proteomes" id="UP001597119">
    <property type="component" value="Unassembled WGS sequence"/>
</dbReference>
<organism evidence="2 3">
    <name type="scientific">Halorientalis brevis</name>
    <dbReference type="NCBI Taxonomy" id="1126241"/>
    <lineage>
        <taxon>Archaea</taxon>
        <taxon>Methanobacteriati</taxon>
        <taxon>Methanobacteriota</taxon>
        <taxon>Stenosarchaea group</taxon>
        <taxon>Halobacteria</taxon>
        <taxon>Halobacteriales</taxon>
        <taxon>Haloarculaceae</taxon>
        <taxon>Halorientalis</taxon>
    </lineage>
</organism>
<proteinExistence type="predicted"/>
<evidence type="ECO:0000313" key="2">
    <source>
        <dbReference type="EMBL" id="MFD1587712.1"/>
    </source>
</evidence>
<dbReference type="RefSeq" id="WP_247380777.1">
    <property type="nucleotide sequence ID" value="NZ_JALLGV010000008.1"/>
</dbReference>
<protein>
    <recommendedName>
        <fullName evidence="1">DUF8159 domain-containing protein</fullName>
    </recommendedName>
</protein>
<keyword evidence="3" id="KW-1185">Reference proteome</keyword>
<evidence type="ECO:0000259" key="1">
    <source>
        <dbReference type="Pfam" id="PF26490"/>
    </source>
</evidence>